<accession>A0ABW8Q540</accession>
<reference evidence="1 2" key="1">
    <citation type="submission" date="2024-11" db="EMBL/GenBank/DDBJ databases">
        <authorList>
            <person name="Mikucki A.G."/>
            <person name="Kahler C.M."/>
        </authorList>
    </citation>
    <scope>NUCLEOTIDE SEQUENCE [LARGE SCALE GENOMIC DNA]</scope>
    <source>
        <strain evidence="1 2">EXNM717</strain>
    </source>
</reference>
<keyword evidence="2" id="KW-1185">Reference proteome</keyword>
<proteinExistence type="predicted"/>
<dbReference type="Proteomes" id="UP001621964">
    <property type="component" value="Unassembled WGS sequence"/>
</dbReference>
<comment type="caution">
    <text evidence="1">The sequence shown here is derived from an EMBL/GenBank/DDBJ whole genome shotgun (WGS) entry which is preliminary data.</text>
</comment>
<evidence type="ECO:0000313" key="1">
    <source>
        <dbReference type="EMBL" id="MFK7642634.1"/>
    </source>
</evidence>
<gene>
    <name evidence="1" type="ORF">ACI43T_09040</name>
</gene>
<name>A0ABW8Q540_9NEIS</name>
<protein>
    <submittedName>
        <fullName evidence="1">Uncharacterized protein</fullName>
    </submittedName>
</protein>
<dbReference type="EMBL" id="JBJGEB010000009">
    <property type="protein sequence ID" value="MFK7642634.1"/>
    <property type="molecule type" value="Genomic_DNA"/>
</dbReference>
<dbReference type="RefSeq" id="WP_039851191.1">
    <property type="nucleotide sequence ID" value="NZ_JBJGEB010000009.1"/>
</dbReference>
<evidence type="ECO:0000313" key="2">
    <source>
        <dbReference type="Proteomes" id="UP001621964"/>
    </source>
</evidence>
<organism evidence="1 2">
    <name type="scientific">Neisseria oralis</name>
    <dbReference type="NCBI Taxonomy" id="1107316"/>
    <lineage>
        <taxon>Bacteria</taxon>
        <taxon>Pseudomonadati</taxon>
        <taxon>Pseudomonadota</taxon>
        <taxon>Betaproteobacteria</taxon>
        <taxon>Neisseriales</taxon>
        <taxon>Neisseriaceae</taxon>
        <taxon>Neisseria</taxon>
    </lineage>
</organism>
<sequence length="81" mass="9583">MVSPSEIGDVYEISTFCLYHGFEFHITYDDGENYVLVSDYSPLVEKFNFTRIDKFGYEKTVPKDEVDLVYEKKELITDFFD</sequence>